<dbReference type="InterPro" id="IPR045851">
    <property type="entry name" value="AMP-bd_C_sf"/>
</dbReference>
<proteinExistence type="predicted"/>
<organism evidence="3 4">
    <name type="scientific">Lentzea waywayandensis</name>
    <dbReference type="NCBI Taxonomy" id="84724"/>
    <lineage>
        <taxon>Bacteria</taxon>
        <taxon>Bacillati</taxon>
        <taxon>Actinomycetota</taxon>
        <taxon>Actinomycetes</taxon>
        <taxon>Pseudonocardiales</taxon>
        <taxon>Pseudonocardiaceae</taxon>
        <taxon>Lentzea</taxon>
    </lineage>
</organism>
<dbReference type="Gene3D" id="1.10.1200.10">
    <property type="entry name" value="ACP-like"/>
    <property type="match status" value="1"/>
</dbReference>
<dbReference type="InterPro" id="IPR036736">
    <property type="entry name" value="ACP-like_sf"/>
</dbReference>
<dbReference type="Gene3D" id="3.30.559.10">
    <property type="entry name" value="Chloramphenicol acetyltransferase-like domain"/>
    <property type="match status" value="1"/>
</dbReference>
<evidence type="ECO:0000313" key="3">
    <source>
        <dbReference type="EMBL" id="SFR28059.1"/>
    </source>
</evidence>
<dbReference type="Gene3D" id="3.30.559.30">
    <property type="entry name" value="Nonribosomal peptide synthetase, condensation domain"/>
    <property type="match status" value="1"/>
</dbReference>
<dbReference type="SUPFAM" id="SSF56801">
    <property type="entry name" value="Acetyl-CoA synthetase-like"/>
    <property type="match status" value="1"/>
</dbReference>
<dbReference type="SUPFAM" id="SSF47336">
    <property type="entry name" value="ACP-like"/>
    <property type="match status" value="1"/>
</dbReference>
<dbReference type="PANTHER" id="PTHR45527">
    <property type="entry name" value="NONRIBOSOMAL PEPTIDE SYNTHETASE"/>
    <property type="match status" value="1"/>
</dbReference>
<dbReference type="RefSeq" id="WP_093603720.1">
    <property type="nucleotide sequence ID" value="NZ_FOYL01000012.1"/>
</dbReference>
<dbReference type="InterPro" id="IPR001242">
    <property type="entry name" value="Condensation_dom"/>
</dbReference>
<evidence type="ECO:0000256" key="1">
    <source>
        <dbReference type="ARBA" id="ARBA00001957"/>
    </source>
</evidence>
<dbReference type="NCBIfam" id="TIGR01733">
    <property type="entry name" value="AA-adenyl-dom"/>
    <property type="match status" value="1"/>
</dbReference>
<dbReference type="Pfam" id="PF00668">
    <property type="entry name" value="Condensation"/>
    <property type="match status" value="1"/>
</dbReference>
<dbReference type="AlphaFoldDB" id="A0A1I6FDJ6"/>
<dbReference type="EMBL" id="FOYL01000012">
    <property type="protein sequence ID" value="SFR28059.1"/>
    <property type="molecule type" value="Genomic_DNA"/>
</dbReference>
<dbReference type="InterPro" id="IPR000873">
    <property type="entry name" value="AMP-dep_synth/lig_dom"/>
</dbReference>
<dbReference type="Pfam" id="PF13193">
    <property type="entry name" value="AMP-binding_C"/>
    <property type="match status" value="1"/>
</dbReference>
<dbReference type="InterPro" id="IPR025110">
    <property type="entry name" value="AMP-bd_C"/>
</dbReference>
<dbReference type="Pfam" id="PF00550">
    <property type="entry name" value="PP-binding"/>
    <property type="match status" value="1"/>
</dbReference>
<dbReference type="InterPro" id="IPR020845">
    <property type="entry name" value="AMP-binding_CS"/>
</dbReference>
<reference evidence="4" key="1">
    <citation type="submission" date="2016-10" db="EMBL/GenBank/DDBJ databases">
        <authorList>
            <person name="Varghese N."/>
            <person name="Submissions S."/>
        </authorList>
    </citation>
    <scope>NUCLEOTIDE SEQUENCE [LARGE SCALE GENOMIC DNA]</scope>
    <source>
        <strain evidence="4">DSM 44232</strain>
    </source>
</reference>
<dbReference type="CDD" id="cd19531">
    <property type="entry name" value="LCL_NRPS-like"/>
    <property type="match status" value="1"/>
</dbReference>
<dbReference type="SUPFAM" id="SSF52777">
    <property type="entry name" value="CoA-dependent acyltransferases"/>
    <property type="match status" value="2"/>
</dbReference>
<feature type="domain" description="Carrier" evidence="2">
    <location>
        <begin position="511"/>
        <end position="588"/>
    </location>
</feature>
<accession>A0A1I6FDJ6</accession>
<dbReference type="Gene3D" id="2.30.38.10">
    <property type="entry name" value="Luciferase, Domain 3"/>
    <property type="match status" value="1"/>
</dbReference>
<gene>
    <name evidence="3" type="ORF">SAMN04488564_112170</name>
</gene>
<dbReference type="Pfam" id="PF00501">
    <property type="entry name" value="AMP-binding"/>
    <property type="match status" value="1"/>
</dbReference>
<keyword evidence="4" id="KW-1185">Reference proteome</keyword>
<dbReference type="InterPro" id="IPR009081">
    <property type="entry name" value="PP-bd_ACP"/>
</dbReference>
<dbReference type="GO" id="GO:0044550">
    <property type="term" value="P:secondary metabolite biosynthetic process"/>
    <property type="evidence" value="ECO:0007669"/>
    <property type="project" value="TreeGrafter"/>
</dbReference>
<dbReference type="PANTHER" id="PTHR45527:SF1">
    <property type="entry name" value="FATTY ACID SYNTHASE"/>
    <property type="match status" value="1"/>
</dbReference>
<dbReference type="InterPro" id="IPR023213">
    <property type="entry name" value="CAT-like_dom_sf"/>
</dbReference>
<dbReference type="STRING" id="84724.SAMN04488564_112170"/>
<name>A0A1I6FDJ6_9PSEU</name>
<dbReference type="Proteomes" id="UP000198583">
    <property type="component" value="Unassembled WGS sequence"/>
</dbReference>
<dbReference type="OrthoDB" id="3243414at2"/>
<dbReference type="GO" id="GO:0005737">
    <property type="term" value="C:cytoplasm"/>
    <property type="evidence" value="ECO:0007669"/>
    <property type="project" value="TreeGrafter"/>
</dbReference>
<dbReference type="GO" id="GO:0003824">
    <property type="term" value="F:catalytic activity"/>
    <property type="evidence" value="ECO:0007669"/>
    <property type="project" value="InterPro"/>
</dbReference>
<comment type="cofactor">
    <cofactor evidence="1">
        <name>pantetheine 4'-phosphate</name>
        <dbReference type="ChEBI" id="CHEBI:47942"/>
    </cofactor>
</comment>
<evidence type="ECO:0000259" key="2">
    <source>
        <dbReference type="PROSITE" id="PS50075"/>
    </source>
</evidence>
<dbReference type="PROSITE" id="PS50075">
    <property type="entry name" value="CARRIER"/>
    <property type="match status" value="1"/>
</dbReference>
<dbReference type="Gene3D" id="3.30.300.30">
    <property type="match status" value="1"/>
</dbReference>
<protein>
    <submittedName>
        <fullName evidence="3">Amino acid adenylation domain-containing protein</fullName>
    </submittedName>
</protein>
<dbReference type="PROSITE" id="PS00455">
    <property type="entry name" value="AMP_BINDING"/>
    <property type="match status" value="1"/>
</dbReference>
<dbReference type="CDD" id="cd12117">
    <property type="entry name" value="A_NRPS_Srf_like"/>
    <property type="match status" value="1"/>
</dbReference>
<evidence type="ECO:0000313" key="4">
    <source>
        <dbReference type="Proteomes" id="UP000198583"/>
    </source>
</evidence>
<dbReference type="GO" id="GO:0008610">
    <property type="term" value="P:lipid biosynthetic process"/>
    <property type="evidence" value="ECO:0007669"/>
    <property type="project" value="UniProtKB-ARBA"/>
</dbReference>
<dbReference type="GO" id="GO:0043041">
    <property type="term" value="P:amino acid activation for nonribosomal peptide biosynthetic process"/>
    <property type="evidence" value="ECO:0007669"/>
    <property type="project" value="TreeGrafter"/>
</dbReference>
<dbReference type="Gene3D" id="3.40.50.980">
    <property type="match status" value="2"/>
</dbReference>
<sequence length="1025" mass="111257">MSQEPDHGVLPRLDEYFLEQVRLRPDAVAVVGDGTVLSYRELARRAVAVAGGLARLGVRRETLVGMSFDRGVDAVVATVGIMLAGGAYVPVNPAFPRRRITELITSSGTGLVVCAADAVAPVTAAAPDGVEVLELAQVSAWGRDTDLDTFAVPAPLPEHRSPLAHVLFTSGSTGEPKGVMVEHAGICRMAREPDHLRFSPSDHVLHAHPLEFDAATLEIWSALLNGARLCVVETTTMVVPDRLAACLREYGITFAWVTAPLFNQLVDEDPAIFAPLTKVFTGGDVVSARHIEAVRAQCPHLAVHNGYGPTENTVFTTLFRIDEPVQGPVPIGRPIRDTTVLVLDENRRPVPAGVVGELYTGGLGVARGYLNNPELTRERFVDIGGEPHYRTGDFVHQDADGLLHFHGRADGQVKVRGHRVETAEVTAALLAVPGVLDAHVRVAGDAVQDKRLVGYLVAPEIGETEVRAALADVLPGYLLPDQFVWLDRLPLNANGKVDGPALPAAGARPARRHTAEQHGLAELWSEVLDLAADTIGQDDAFLEIGGNSIKLGALLGRIDRRLGVRLPFGDALQARTLAGMTAALASAAPGRIGPIPRRSPATPVDLHPRQVGLYLRWQADPQSLVYNVPVRLRISGAVEPQRMRAALGRLLDRHDALRMRFVPGASGVRQIPDDGLAPEFDHLDAPEEDVLARFVRPFRADHPPLLRALLVRTGRETAELYLDAHHIVLDGVSLRVLVDELLDLYAGIEPAQPATTYAAAAQWCHDRPVDPADEAYWLSELDGAPSGLALPADHPRGARRAVRGGLVRRELDTATLVRLEQAARRAGTTAFTITLAAYAATLARVSGQRDIVIGTPASGRGAHPELESVVGMFVNMLCLRARMAGRSSLGGLARRLDEGRRDALTHQDCPFEHLVKRLGVVLDPARNPLFDAVFAYQDIDFYEFDKHGLRVSAELVNPGTTRFDLNLQLYRRPDRIVLELEYAAELFRRDTAENVVSEYLATLSELIENPATPVFSEPFRRSPSR</sequence>
<dbReference type="InterPro" id="IPR010071">
    <property type="entry name" value="AA_adenyl_dom"/>
</dbReference>
<dbReference type="GO" id="GO:0031177">
    <property type="term" value="F:phosphopantetheine binding"/>
    <property type="evidence" value="ECO:0007669"/>
    <property type="project" value="TreeGrafter"/>
</dbReference>